<dbReference type="EMBL" id="JACMSF010000058">
    <property type="protein sequence ID" value="MBC2906741.1"/>
    <property type="molecule type" value="Genomic_DNA"/>
</dbReference>
<protein>
    <submittedName>
        <fullName evidence="1">Uncharacterized protein</fullName>
    </submittedName>
</protein>
<dbReference type="AlphaFoldDB" id="A0A7X1MD99"/>
<dbReference type="RefSeq" id="WP_186286657.1">
    <property type="nucleotide sequence ID" value="NZ_JACMSF010000058.1"/>
</dbReference>
<evidence type="ECO:0000313" key="2">
    <source>
        <dbReference type="Proteomes" id="UP000584670"/>
    </source>
</evidence>
<gene>
    <name evidence="1" type="ORF">H4N64_35490</name>
</gene>
<evidence type="ECO:0000313" key="1">
    <source>
        <dbReference type="EMBL" id="MBC2906741.1"/>
    </source>
</evidence>
<comment type="caution">
    <text evidence="1">The sequence shown here is derived from an EMBL/GenBank/DDBJ whole genome shotgun (WGS) entry which is preliminary data.</text>
</comment>
<keyword evidence="2" id="KW-1185">Reference proteome</keyword>
<sequence>MSREGHVQTRAAVIRAGDTTTLLSVEGWFGGQILAPADTWIIETATGKPRQDLPGTQLSVMARLAAHSAEELDLRQWKPLPSGDPSRTG</sequence>
<dbReference type="Proteomes" id="UP000584670">
    <property type="component" value="Unassembled WGS sequence"/>
</dbReference>
<proteinExistence type="predicted"/>
<organism evidence="1 2">
    <name type="scientific">Streptomyces cupreus</name>
    <dbReference type="NCBI Taxonomy" id="2759956"/>
    <lineage>
        <taxon>Bacteria</taxon>
        <taxon>Bacillati</taxon>
        <taxon>Actinomycetota</taxon>
        <taxon>Actinomycetes</taxon>
        <taxon>Kitasatosporales</taxon>
        <taxon>Streptomycetaceae</taxon>
        <taxon>Streptomyces</taxon>
    </lineage>
</organism>
<name>A0A7X1MD99_9ACTN</name>
<reference evidence="1 2" key="1">
    <citation type="submission" date="2020-08" db="EMBL/GenBank/DDBJ databases">
        <title>Streptomyces sp. PSKA01 genome sequencing and assembly.</title>
        <authorList>
            <person name="Mandal S."/>
            <person name="Maiti P.K."/>
            <person name="Das P."/>
        </authorList>
    </citation>
    <scope>NUCLEOTIDE SEQUENCE [LARGE SCALE GENOMIC DNA]</scope>
    <source>
        <strain evidence="1 2">PSKA01</strain>
    </source>
</reference>
<accession>A0A7X1MD99</accession>